<proteinExistence type="inferred from homology"/>
<dbReference type="Pfam" id="PF01545">
    <property type="entry name" value="Cation_efflux"/>
    <property type="match status" value="1"/>
</dbReference>
<evidence type="ECO:0000256" key="10">
    <source>
        <dbReference type="SAM" id="Phobius"/>
    </source>
</evidence>
<organism evidence="12 13">
    <name type="scientific">Aspergillus homomorphus (strain CBS 101889)</name>
    <dbReference type="NCBI Taxonomy" id="1450537"/>
    <lineage>
        <taxon>Eukaryota</taxon>
        <taxon>Fungi</taxon>
        <taxon>Dikarya</taxon>
        <taxon>Ascomycota</taxon>
        <taxon>Pezizomycotina</taxon>
        <taxon>Eurotiomycetes</taxon>
        <taxon>Eurotiomycetidae</taxon>
        <taxon>Eurotiales</taxon>
        <taxon>Aspergillaceae</taxon>
        <taxon>Aspergillus</taxon>
        <taxon>Aspergillus subgen. Circumdati</taxon>
    </lineage>
</organism>
<feature type="transmembrane region" description="Helical" evidence="10">
    <location>
        <begin position="359"/>
        <end position="381"/>
    </location>
</feature>
<dbReference type="RefSeq" id="XP_025551674.1">
    <property type="nucleotide sequence ID" value="XM_025693754.1"/>
</dbReference>
<dbReference type="AlphaFoldDB" id="A0A395HXK8"/>
<evidence type="ECO:0000256" key="5">
    <source>
        <dbReference type="ARBA" id="ARBA00022989"/>
    </source>
</evidence>
<dbReference type="PRINTS" id="PR00334">
    <property type="entry name" value="KININOGEN"/>
</dbReference>
<evidence type="ECO:0000256" key="3">
    <source>
        <dbReference type="ARBA" id="ARBA00022448"/>
    </source>
</evidence>
<keyword evidence="8" id="KW-0256">Endoplasmic reticulum</keyword>
<feature type="region of interest" description="Disordered" evidence="9">
    <location>
        <begin position="1"/>
        <end position="83"/>
    </location>
</feature>
<keyword evidence="13" id="KW-1185">Reference proteome</keyword>
<feature type="transmembrane region" description="Helical" evidence="10">
    <location>
        <begin position="578"/>
        <end position="597"/>
    </location>
</feature>
<feature type="transmembrane region" description="Helical" evidence="10">
    <location>
        <begin position="654"/>
        <end position="679"/>
    </location>
</feature>
<dbReference type="GO" id="GO:0006882">
    <property type="term" value="P:intracellular zinc ion homeostasis"/>
    <property type="evidence" value="ECO:0007669"/>
    <property type="project" value="InterPro"/>
</dbReference>
<dbReference type="InterPro" id="IPR002524">
    <property type="entry name" value="Cation_efflux"/>
</dbReference>
<keyword evidence="4 10" id="KW-0812">Transmembrane</keyword>
<name>A0A395HXK8_ASPHC</name>
<feature type="domain" description="Cation efflux protein transmembrane" evidence="11">
    <location>
        <begin position="508"/>
        <end position="711"/>
    </location>
</feature>
<dbReference type="GO" id="GO:0005385">
    <property type="term" value="F:zinc ion transmembrane transporter activity"/>
    <property type="evidence" value="ECO:0007669"/>
    <property type="project" value="UniProtKB-UniRule"/>
</dbReference>
<keyword evidence="6 8" id="KW-0406">Ion transport</keyword>
<evidence type="ECO:0000313" key="12">
    <source>
        <dbReference type="EMBL" id="RAL12520.1"/>
    </source>
</evidence>
<dbReference type="InterPro" id="IPR002395">
    <property type="entry name" value="Kininogen"/>
</dbReference>
<dbReference type="GeneID" id="37198043"/>
<reference evidence="12 13" key="1">
    <citation type="submission" date="2018-02" db="EMBL/GenBank/DDBJ databases">
        <title>The genomes of Aspergillus section Nigri reveals drivers in fungal speciation.</title>
        <authorList>
            <consortium name="DOE Joint Genome Institute"/>
            <person name="Vesth T.C."/>
            <person name="Nybo J."/>
            <person name="Theobald S."/>
            <person name="Brandl J."/>
            <person name="Frisvad J.C."/>
            <person name="Nielsen K.F."/>
            <person name="Lyhne E.K."/>
            <person name="Kogle M.E."/>
            <person name="Kuo A."/>
            <person name="Riley R."/>
            <person name="Clum A."/>
            <person name="Nolan M."/>
            <person name="Lipzen A."/>
            <person name="Salamov A."/>
            <person name="Henrissat B."/>
            <person name="Wiebenga A."/>
            <person name="De vries R.P."/>
            <person name="Grigoriev I.V."/>
            <person name="Mortensen U.H."/>
            <person name="Andersen M.R."/>
            <person name="Baker S.E."/>
        </authorList>
    </citation>
    <scope>NUCLEOTIDE SEQUENCE [LARGE SCALE GENOMIC DNA]</scope>
    <source>
        <strain evidence="12 13">CBS 101889</strain>
    </source>
</reference>
<gene>
    <name evidence="12" type="ORF">BO97DRAFT_390205</name>
</gene>
<feature type="compositionally biased region" description="Basic residues" evidence="9">
    <location>
        <begin position="755"/>
        <end position="775"/>
    </location>
</feature>
<sequence length="897" mass="96008">MSAGTPVSFVETAPPNHGLGHSRGHRSRSSRRSHGPISISASSSDLSSANQQPPQPVINPTLPNGNSGDAAWHSHHHSHSLASNHSVWEAPAQDQTVPSSSNHTHHTKNDSAAGLIGAQMLNASVETGSNTIQEAIAGPLLALPWIALSWYYQHHAHWKTRQIVLDDPDAIASNNGKLDQVERKAAMLTAVTLILYGCGQMMRSVQRGGADSIVAIPQVDSSTARVALLRVSSLALPIYAGLKVGGFLVALSLLLSVASGVPTILQGNGPHSSGQFRLSQKKASGGVLVAVVVLSLLGLNATWDDHPFFGYVALLVSVFVVRPPFSGTKSVDVDLSTPTSSKKQLSESNVSAASAGESVLTALSGLLLVLITIIVSGNISFDFTDMLYHLAGSGALALSLLSVAPSHLQSSHKIGLVLGSGGAALLSSPPIQDNVSVIYVSRIIVSLISYLAARFDDKGLRHSAQSHAHEHHGHSSADASRITKFILHQSESYPLLYSILKERDSRRIFYFMCLNFGFMLVQLAYGFLTGSLGLLSDSIHMFFDCLALVVGLCAAVMSKWPPSSRFPYGYGKVDTLSGFANGIFLMIISIEIIYEAVERLSSGSQMHRIGELLIVSIAGLLVNLVGIMAFDHGHAHGHDHGHGHSHGNENMHGIFLHILADTLGSVAVVISTILVHYSGWPGYDPIASCLIAILIFASAVPLVSSTAKTLLLALPADVEYNVREALAGVSTLRGVVGYSVPRFWLDDTGKESSGHHHHHHGHDHGHSHTHSHSHGHSHDHGHDHNHNHSHSHAHGHSCDHSSSPSHAPLHSHNHGHSHDHSNHSHSHSHDLHSHSQETHNPKLLGVIHVIASRAADLEDVRQRTVNYLREKDMDILVQVEREGDGRCWCGGGANKAS</sequence>
<evidence type="ECO:0000256" key="4">
    <source>
        <dbReference type="ARBA" id="ARBA00022692"/>
    </source>
</evidence>
<dbReference type="SUPFAM" id="SSF161111">
    <property type="entry name" value="Cation efflux protein transmembrane domain-like"/>
    <property type="match status" value="1"/>
</dbReference>
<feature type="transmembrane region" description="Helical" evidence="10">
    <location>
        <begin position="609"/>
        <end position="630"/>
    </location>
</feature>
<dbReference type="GO" id="GO:0031410">
    <property type="term" value="C:cytoplasmic vesicle"/>
    <property type="evidence" value="ECO:0007669"/>
    <property type="project" value="TreeGrafter"/>
</dbReference>
<dbReference type="InterPro" id="IPR027469">
    <property type="entry name" value="Cation_efflux_TMD_sf"/>
</dbReference>
<feature type="transmembrane region" description="Helical" evidence="10">
    <location>
        <begin position="244"/>
        <end position="265"/>
    </location>
</feature>
<comment type="subcellular location">
    <subcellularLocation>
        <location evidence="8">Endoplasmic reticulum membrane</location>
        <topology evidence="8">Multi-pass membrane protein</topology>
    </subcellularLocation>
    <subcellularLocation>
        <location evidence="1">Membrane</location>
        <topology evidence="1">Multi-pass membrane protein</topology>
    </subcellularLocation>
</comment>
<accession>A0A395HXK8</accession>
<keyword evidence="5 10" id="KW-1133">Transmembrane helix</keyword>
<dbReference type="GO" id="GO:0005794">
    <property type="term" value="C:Golgi apparatus"/>
    <property type="evidence" value="ECO:0007669"/>
    <property type="project" value="TreeGrafter"/>
</dbReference>
<evidence type="ECO:0000256" key="8">
    <source>
        <dbReference type="RuleBase" id="RU369017"/>
    </source>
</evidence>
<evidence type="ECO:0000256" key="9">
    <source>
        <dbReference type="SAM" id="MobiDB-lite"/>
    </source>
</evidence>
<dbReference type="PANTHER" id="PTHR45755:SF4">
    <property type="entry name" value="ZINC TRANSPORTER 7"/>
    <property type="match status" value="1"/>
</dbReference>
<comment type="function">
    <text evidence="8">Functions as a zinc transporter.</text>
</comment>
<feature type="compositionally biased region" description="Low complexity" evidence="9">
    <location>
        <begin position="35"/>
        <end position="49"/>
    </location>
</feature>
<dbReference type="GO" id="GO:1904257">
    <property type="term" value="P:zinc ion import into Golgi lumen"/>
    <property type="evidence" value="ECO:0007669"/>
    <property type="project" value="TreeGrafter"/>
</dbReference>
<feature type="compositionally biased region" description="Basic and acidic residues" evidence="9">
    <location>
        <begin position="816"/>
        <end position="836"/>
    </location>
</feature>
<dbReference type="FunFam" id="1.20.1510.10:FF:000014">
    <property type="entry name" value="Cation efflux protein/ zinc transporter"/>
    <property type="match status" value="1"/>
</dbReference>
<dbReference type="InterPro" id="IPR045316">
    <property type="entry name" value="Msc2-like"/>
</dbReference>
<evidence type="ECO:0000313" key="13">
    <source>
        <dbReference type="Proteomes" id="UP000248961"/>
    </source>
</evidence>
<evidence type="ECO:0000256" key="1">
    <source>
        <dbReference type="ARBA" id="ARBA00004141"/>
    </source>
</evidence>
<dbReference type="NCBIfam" id="TIGR01297">
    <property type="entry name" value="CDF"/>
    <property type="match status" value="1"/>
</dbReference>
<feature type="transmembrane region" description="Helical" evidence="10">
    <location>
        <begin position="508"/>
        <end position="527"/>
    </location>
</feature>
<dbReference type="Gene3D" id="1.20.1510.10">
    <property type="entry name" value="Cation efflux protein transmembrane domain"/>
    <property type="match status" value="1"/>
</dbReference>
<evidence type="ECO:0000259" key="11">
    <source>
        <dbReference type="Pfam" id="PF01545"/>
    </source>
</evidence>
<evidence type="ECO:0000256" key="7">
    <source>
        <dbReference type="ARBA" id="ARBA00023136"/>
    </source>
</evidence>
<dbReference type="OrthoDB" id="78669at2759"/>
<comment type="similarity">
    <text evidence="2 8">Belongs to the cation diffusion facilitator (CDF) transporter (TC 2.A.4) family. SLC30A subfamily.</text>
</comment>
<evidence type="ECO:0000256" key="2">
    <source>
        <dbReference type="ARBA" id="ARBA00008873"/>
    </source>
</evidence>
<dbReference type="Proteomes" id="UP000248961">
    <property type="component" value="Unassembled WGS sequence"/>
</dbReference>
<feature type="region of interest" description="Disordered" evidence="9">
    <location>
        <begin position="749"/>
        <end position="836"/>
    </location>
</feature>
<feature type="compositionally biased region" description="Basic and acidic residues" evidence="9">
    <location>
        <begin position="776"/>
        <end position="786"/>
    </location>
</feature>
<feature type="transmembrane region" description="Helical" evidence="10">
    <location>
        <begin position="285"/>
        <end position="302"/>
    </location>
</feature>
<dbReference type="STRING" id="1450537.A0A395HXK8"/>
<feature type="compositionally biased region" description="Basic residues" evidence="9">
    <location>
        <begin position="20"/>
        <end position="34"/>
    </location>
</feature>
<dbReference type="InterPro" id="IPR058533">
    <property type="entry name" value="Cation_efflux_TM"/>
</dbReference>
<keyword evidence="7 10" id="KW-0472">Membrane</keyword>
<dbReference type="EMBL" id="KZ824283">
    <property type="protein sequence ID" value="RAL12520.1"/>
    <property type="molecule type" value="Genomic_DNA"/>
</dbReference>
<dbReference type="VEuPathDB" id="FungiDB:BO97DRAFT_390205"/>
<dbReference type="PANTHER" id="PTHR45755">
    <property type="match status" value="1"/>
</dbReference>
<dbReference type="GO" id="GO:0005789">
    <property type="term" value="C:endoplasmic reticulum membrane"/>
    <property type="evidence" value="ECO:0007669"/>
    <property type="project" value="UniProtKB-SubCell"/>
</dbReference>
<feature type="transmembrane region" description="Helical" evidence="10">
    <location>
        <begin position="685"/>
        <end position="703"/>
    </location>
</feature>
<protein>
    <recommendedName>
        <fullName evidence="8">Zinc transporter</fullName>
    </recommendedName>
</protein>
<keyword evidence="3 8" id="KW-0813">Transport</keyword>
<evidence type="ECO:0000256" key="6">
    <source>
        <dbReference type="ARBA" id="ARBA00023065"/>
    </source>
</evidence>